<dbReference type="SUPFAM" id="SSF81321">
    <property type="entry name" value="Family A G protein-coupled receptor-like"/>
    <property type="match status" value="1"/>
</dbReference>
<gene>
    <name evidence="13" type="ORF">ACJMK2_006523</name>
</gene>
<dbReference type="GO" id="GO:0004930">
    <property type="term" value="F:G protein-coupled receptor activity"/>
    <property type="evidence" value="ECO:0007669"/>
    <property type="project" value="UniProtKB-KW"/>
</dbReference>
<keyword evidence="6 11" id="KW-0472">Membrane</keyword>
<evidence type="ECO:0000256" key="8">
    <source>
        <dbReference type="ARBA" id="ARBA00023170"/>
    </source>
</evidence>
<dbReference type="PANTHER" id="PTHR24248">
    <property type="entry name" value="ADRENERGIC RECEPTOR-RELATED G-PROTEIN COUPLED RECEPTOR"/>
    <property type="match status" value="1"/>
</dbReference>
<dbReference type="Pfam" id="PF00001">
    <property type="entry name" value="7tm_1"/>
    <property type="match status" value="1"/>
</dbReference>
<evidence type="ECO:0000256" key="6">
    <source>
        <dbReference type="ARBA" id="ARBA00023136"/>
    </source>
</evidence>
<dbReference type="InterPro" id="IPR017452">
    <property type="entry name" value="GPCR_Rhodpsn_7TM"/>
</dbReference>
<dbReference type="PANTHER" id="PTHR24248:SF125">
    <property type="entry name" value="DOPAMINE D2-LIKE RECEPTOR"/>
    <property type="match status" value="1"/>
</dbReference>
<keyword evidence="4 11" id="KW-1133">Transmembrane helix</keyword>
<feature type="transmembrane region" description="Helical" evidence="11">
    <location>
        <begin position="66"/>
        <end position="95"/>
    </location>
</feature>
<evidence type="ECO:0000256" key="10">
    <source>
        <dbReference type="SAM" id="MobiDB-lite"/>
    </source>
</evidence>
<evidence type="ECO:0000256" key="4">
    <source>
        <dbReference type="ARBA" id="ARBA00022989"/>
    </source>
</evidence>
<proteinExistence type="predicted"/>
<dbReference type="PROSITE" id="PS50262">
    <property type="entry name" value="G_PROTEIN_RECEP_F1_2"/>
    <property type="match status" value="1"/>
</dbReference>
<feature type="transmembrane region" description="Helical" evidence="11">
    <location>
        <begin position="235"/>
        <end position="260"/>
    </location>
</feature>
<dbReference type="EMBL" id="JBJQND010000010">
    <property type="protein sequence ID" value="KAL3864874.1"/>
    <property type="molecule type" value="Genomic_DNA"/>
</dbReference>
<feature type="compositionally biased region" description="Polar residues" evidence="10">
    <location>
        <begin position="321"/>
        <end position="340"/>
    </location>
</feature>
<evidence type="ECO:0000256" key="1">
    <source>
        <dbReference type="ARBA" id="ARBA00004651"/>
    </source>
</evidence>
<evidence type="ECO:0000259" key="12">
    <source>
        <dbReference type="PROSITE" id="PS50262"/>
    </source>
</evidence>
<dbReference type="InterPro" id="IPR000276">
    <property type="entry name" value="GPCR_Rhodpsn"/>
</dbReference>
<keyword evidence="2" id="KW-1003">Cell membrane</keyword>
<reference evidence="13 14" key="1">
    <citation type="submission" date="2024-11" db="EMBL/GenBank/DDBJ databases">
        <title>Chromosome-level genome assembly of the freshwater bivalve Anodonta woodiana.</title>
        <authorList>
            <person name="Chen X."/>
        </authorList>
    </citation>
    <scope>NUCLEOTIDE SEQUENCE [LARGE SCALE GENOMIC DNA]</scope>
    <source>
        <strain evidence="13">MN2024</strain>
        <tissue evidence="13">Gills</tissue>
    </source>
</reference>
<dbReference type="GO" id="GO:0005886">
    <property type="term" value="C:plasma membrane"/>
    <property type="evidence" value="ECO:0007669"/>
    <property type="project" value="UniProtKB-SubCell"/>
</dbReference>
<accession>A0ABD3VTG1</accession>
<feature type="transmembrane region" description="Helical" evidence="11">
    <location>
        <begin position="186"/>
        <end position="208"/>
    </location>
</feature>
<feature type="transmembrane region" description="Helical" evidence="11">
    <location>
        <begin position="143"/>
        <end position="165"/>
    </location>
</feature>
<evidence type="ECO:0000256" key="2">
    <source>
        <dbReference type="ARBA" id="ARBA00022475"/>
    </source>
</evidence>
<feature type="transmembrane region" description="Helical" evidence="11">
    <location>
        <begin position="116"/>
        <end position="137"/>
    </location>
</feature>
<feature type="region of interest" description="Disordered" evidence="10">
    <location>
        <begin position="317"/>
        <end position="354"/>
    </location>
</feature>
<evidence type="ECO:0000256" key="11">
    <source>
        <dbReference type="SAM" id="Phobius"/>
    </source>
</evidence>
<feature type="transmembrane region" description="Helical" evidence="11">
    <location>
        <begin position="487"/>
        <end position="507"/>
    </location>
</feature>
<keyword evidence="7" id="KW-1015">Disulfide bond</keyword>
<keyword evidence="3 11" id="KW-0812">Transmembrane</keyword>
<name>A0ABD3VTG1_SINWO</name>
<dbReference type="Proteomes" id="UP001634394">
    <property type="component" value="Unassembled WGS sequence"/>
</dbReference>
<evidence type="ECO:0000256" key="3">
    <source>
        <dbReference type="ARBA" id="ARBA00022692"/>
    </source>
</evidence>
<feature type="domain" description="G-protein coupled receptors family 1 profile" evidence="12">
    <location>
        <begin position="86"/>
        <end position="539"/>
    </location>
</feature>
<evidence type="ECO:0000313" key="14">
    <source>
        <dbReference type="Proteomes" id="UP001634394"/>
    </source>
</evidence>
<organism evidence="13 14">
    <name type="scientific">Sinanodonta woodiana</name>
    <name type="common">Chinese pond mussel</name>
    <name type="synonym">Anodonta woodiana</name>
    <dbReference type="NCBI Taxonomy" id="1069815"/>
    <lineage>
        <taxon>Eukaryota</taxon>
        <taxon>Metazoa</taxon>
        <taxon>Spiralia</taxon>
        <taxon>Lophotrochozoa</taxon>
        <taxon>Mollusca</taxon>
        <taxon>Bivalvia</taxon>
        <taxon>Autobranchia</taxon>
        <taxon>Heteroconchia</taxon>
        <taxon>Palaeoheterodonta</taxon>
        <taxon>Unionida</taxon>
        <taxon>Unionoidea</taxon>
        <taxon>Unionidae</taxon>
        <taxon>Unioninae</taxon>
        <taxon>Sinanodonta</taxon>
    </lineage>
</organism>
<keyword evidence="5" id="KW-0297">G-protein coupled receptor</keyword>
<evidence type="ECO:0000256" key="9">
    <source>
        <dbReference type="ARBA" id="ARBA00023224"/>
    </source>
</evidence>
<feature type="compositionally biased region" description="Basic and acidic residues" evidence="10">
    <location>
        <begin position="345"/>
        <end position="354"/>
    </location>
</feature>
<dbReference type="EMBL" id="JBJQND010000010">
    <property type="protein sequence ID" value="KAL3864875.1"/>
    <property type="molecule type" value="Genomic_DNA"/>
</dbReference>
<evidence type="ECO:0000256" key="5">
    <source>
        <dbReference type="ARBA" id="ARBA00023040"/>
    </source>
</evidence>
<dbReference type="PRINTS" id="PR00237">
    <property type="entry name" value="GPCRRHODOPSN"/>
</dbReference>
<comment type="subcellular location">
    <subcellularLocation>
        <location evidence="1">Cell membrane</location>
        <topology evidence="1">Multi-pass membrane protein</topology>
    </subcellularLocation>
</comment>
<evidence type="ECO:0000313" key="13">
    <source>
        <dbReference type="EMBL" id="KAL3864875.1"/>
    </source>
</evidence>
<keyword evidence="8" id="KW-0675">Receptor</keyword>
<dbReference type="AlphaFoldDB" id="A0ABD3VTG1"/>
<comment type="caution">
    <text evidence="13">The sequence shown here is derived from an EMBL/GenBank/DDBJ whole genome shotgun (WGS) entry which is preliminary data.</text>
</comment>
<feature type="region of interest" description="Disordered" evidence="10">
    <location>
        <begin position="394"/>
        <end position="439"/>
    </location>
</feature>
<dbReference type="Gene3D" id="1.20.1070.10">
    <property type="entry name" value="Rhodopsin 7-helix transmembrane proteins"/>
    <property type="match status" value="2"/>
</dbReference>
<keyword evidence="14" id="KW-1185">Reference proteome</keyword>
<feature type="compositionally biased region" description="Basic and acidic residues" evidence="10">
    <location>
        <begin position="423"/>
        <end position="433"/>
    </location>
</feature>
<feature type="compositionally biased region" description="Polar residues" evidence="10">
    <location>
        <begin position="397"/>
        <end position="407"/>
    </location>
</feature>
<dbReference type="CDD" id="cd14967">
    <property type="entry name" value="7tmA_amine_R-like"/>
    <property type="match status" value="1"/>
</dbReference>
<keyword evidence="9" id="KW-0807">Transducer</keyword>
<protein>
    <recommendedName>
        <fullName evidence="12">G-protein coupled receptors family 1 profile domain-containing protein</fullName>
    </recommendedName>
</protein>
<dbReference type="SMART" id="SM01381">
    <property type="entry name" value="7TM_GPCR_Srsx"/>
    <property type="match status" value="1"/>
</dbReference>
<evidence type="ECO:0000256" key="7">
    <source>
        <dbReference type="ARBA" id="ARBA00023157"/>
    </source>
</evidence>
<sequence length="564" mass="64719">MAILENIPHFHLNKSIQNIDIQMYSAISYESNYIGTNISYRDHVCDSNSSMWMMTTPLCSLKYSSFFVFFIVALLLAIITLWTIIGNILVLLALYKFKKLRSMSNCLIGNLAISDLLLAISVLPISATYDLLGYWVFGELMCTIWLCIDVLYCTASIWGLCTIAVDRYTATVYPVWYHERKSPTRALVYVIFVWLFSIIVSIAPFIGWRDMIPSFFHYEVAINRYQCVLFSKQSYVVYSAMGSFVIPTCLMVFLYVRIFYVLKQRSRSMQPIRKRVLYPSESDFESDGAGLDDQESDENNVELRAVATQTTPINMKRHSRTGTQENGFKVSSNLNGNNVSPRRKSAPEIDGNRINRPDLIKHTQVEPVQKRASLTIEVTDTTTISVIAKIEAESESHVNGTPVTSTLRVPDESHGQSSKIKRTPSERSKKSITNDDSSDLDSEARCLRKKHSKSIFFPWSARHARGSTGLGVRQKYELREQRATKRMAMIIGCFCVCWWPFLFMYTIRSFCQSCEIDPHFQATIIWLGYANSSLNPILYTIFNEDFRKAFQRILGCYKQTRRTR</sequence>